<dbReference type="Pfam" id="PF05139">
    <property type="entry name" value="Erythro_esteras"/>
    <property type="match status" value="1"/>
</dbReference>
<evidence type="ECO:0000256" key="1">
    <source>
        <dbReference type="SAM" id="MobiDB-lite"/>
    </source>
</evidence>
<protein>
    <submittedName>
        <fullName evidence="3">Erythromycin esterase family protein</fullName>
    </submittedName>
</protein>
<name>A0ABQ7FAH5_9ACTN</name>
<evidence type="ECO:0000313" key="4">
    <source>
        <dbReference type="Proteomes" id="UP000621266"/>
    </source>
</evidence>
<evidence type="ECO:0000256" key="2">
    <source>
        <dbReference type="SAM" id="SignalP"/>
    </source>
</evidence>
<dbReference type="InterPro" id="IPR014622">
    <property type="entry name" value="UCP036794_erythomycin"/>
</dbReference>
<keyword evidence="2" id="KW-0732">Signal</keyword>
<dbReference type="CDD" id="cd14728">
    <property type="entry name" value="Ere-like"/>
    <property type="match status" value="1"/>
</dbReference>
<gene>
    <name evidence="3" type="ORF">GCU69_29530</name>
</gene>
<keyword evidence="4" id="KW-1185">Reference proteome</keyword>
<evidence type="ECO:0000313" key="3">
    <source>
        <dbReference type="EMBL" id="KAF4405580.1"/>
    </source>
</evidence>
<dbReference type="Gene3D" id="3.30.1870.10">
    <property type="entry name" value="EreA-like, domain 2"/>
    <property type="match status" value="1"/>
</dbReference>
<dbReference type="PANTHER" id="PTHR31299">
    <property type="entry name" value="ESTERASE, PUTATIVE (AFU_ORTHOLOGUE AFUA_1G05850)-RELATED"/>
    <property type="match status" value="1"/>
</dbReference>
<reference evidence="3 4" key="1">
    <citation type="submission" date="2019-10" db="EMBL/GenBank/DDBJ databases">
        <title>Streptomyces tenebrisbrunneis sp.nov., an endogenous actinomycete isolated from of Lycium ruthenicum.</title>
        <authorList>
            <person name="Ma L."/>
        </authorList>
    </citation>
    <scope>NUCLEOTIDE SEQUENCE [LARGE SCALE GENOMIC DNA]</scope>
    <source>
        <strain evidence="3 4">TRM 66187</strain>
    </source>
</reference>
<dbReference type="InterPro" id="IPR052036">
    <property type="entry name" value="Hydrolase/PRTase-associated"/>
</dbReference>
<dbReference type="RefSeq" id="WP_156207690.1">
    <property type="nucleotide sequence ID" value="NZ_WHPN01000412.1"/>
</dbReference>
<feature type="chain" id="PRO_5045833650" evidence="2">
    <location>
        <begin position="24"/>
        <end position="521"/>
    </location>
</feature>
<dbReference type="Gene3D" id="1.20.1440.30">
    <property type="entry name" value="Biosynthetic Protein domain"/>
    <property type="match status" value="1"/>
</dbReference>
<dbReference type="Proteomes" id="UP000621266">
    <property type="component" value="Unassembled WGS sequence"/>
</dbReference>
<dbReference type="Gene3D" id="3.40.1660.10">
    <property type="entry name" value="EreA-like (biosynthetic domain)"/>
    <property type="match status" value="1"/>
</dbReference>
<feature type="signal peptide" evidence="2">
    <location>
        <begin position="1"/>
        <end position="23"/>
    </location>
</feature>
<dbReference type="PANTHER" id="PTHR31299:SF0">
    <property type="entry name" value="ESTERASE, PUTATIVE (AFU_ORTHOLOGUE AFUA_1G05850)-RELATED"/>
    <property type="match status" value="1"/>
</dbReference>
<dbReference type="SUPFAM" id="SSF159501">
    <property type="entry name" value="EreA/ChaN-like"/>
    <property type="match status" value="1"/>
</dbReference>
<proteinExistence type="predicted"/>
<dbReference type="InterPro" id="IPR007815">
    <property type="entry name" value="Emycin_Estase"/>
</dbReference>
<comment type="caution">
    <text evidence="3">The sequence shown here is derived from an EMBL/GenBank/DDBJ whole genome shotgun (WGS) entry which is preliminary data.</text>
</comment>
<feature type="region of interest" description="Disordered" evidence="1">
    <location>
        <begin position="29"/>
        <end position="54"/>
    </location>
</feature>
<organism evidence="3 4">
    <name type="scientific">Streptomyces lycii</name>
    <dbReference type="NCBI Taxonomy" id="2654337"/>
    <lineage>
        <taxon>Bacteria</taxon>
        <taxon>Bacillati</taxon>
        <taxon>Actinomycetota</taxon>
        <taxon>Actinomycetes</taxon>
        <taxon>Kitasatosporales</taxon>
        <taxon>Streptomycetaceae</taxon>
        <taxon>Streptomyces</taxon>
    </lineage>
</organism>
<sequence>MKRLHAPLLAALLAGLTASAATAGPALPDRAVPPAAGQSAGAFRSGSPHASSDRAVLDGLRHAARPLRTTEPGGNPADLRPLGRMIGDAEVVGFGEATHSTHEFFTVKDRTLRHLVTEKGFRTFALETSWSTGLRLDTYVRTGRGDLAQILREEFQGSYWAWNTAESAEMYRWIRAWNVRHPHDPVRVMGDDFGHAGPEVFDRVSDYVERHRPGLAGRIEEIYADLRPTGSAAEFMAEVVRRPLAERRADAARAAEAVRLLTERPVTSGRRAGEAYDWAVQHARAVEQTFRIYSFDFEDPSGDGMRASMEYRDATMAANVDWWHRQTGDKMLVSAHNLHLAYVTSEPQNYPRVQGSFLRERLGKDYVSIGTTFGRGSFNAVDPGTGKRQVFTLGARPGSNEEMLNELGGRPFALDLRHTPPAARAWLALPRFTWSIGAAYSTTPGGYEEPDDEIALSRWHDILVHIPEVRAAELLPSAPSVPSAPSAPSAATAPTAPSASSAPSVPAAPSAPSATSEDASG</sequence>
<accession>A0ABQ7FAH5</accession>
<dbReference type="PIRSF" id="PIRSF036794">
    <property type="entry name" value="UCP_erythr_ester"/>
    <property type="match status" value="1"/>
</dbReference>
<dbReference type="EMBL" id="WHPN01000412">
    <property type="protein sequence ID" value="KAF4405580.1"/>
    <property type="molecule type" value="Genomic_DNA"/>
</dbReference>
<feature type="region of interest" description="Disordered" evidence="1">
    <location>
        <begin position="477"/>
        <end position="521"/>
    </location>
</feature>